<comment type="similarity">
    <text evidence="1 6">Belongs to the methyltransferase superfamily. RsmH family.</text>
</comment>
<dbReference type="EC" id="2.1.1.199" evidence="6"/>
<accession>A0A9E6ZZD1</accession>
<feature type="compositionally biased region" description="Low complexity" evidence="7">
    <location>
        <begin position="312"/>
        <end position="332"/>
    </location>
</feature>
<evidence type="ECO:0000256" key="5">
    <source>
        <dbReference type="ARBA" id="ARBA00022691"/>
    </source>
</evidence>
<evidence type="ECO:0000256" key="3">
    <source>
        <dbReference type="ARBA" id="ARBA00022603"/>
    </source>
</evidence>
<dbReference type="InterPro" id="IPR023397">
    <property type="entry name" value="SAM-dep_MeTrfase_MraW_recog"/>
</dbReference>
<dbReference type="GO" id="GO:0070475">
    <property type="term" value="P:rRNA base methylation"/>
    <property type="evidence" value="ECO:0007669"/>
    <property type="project" value="UniProtKB-UniRule"/>
</dbReference>
<dbReference type="FunFam" id="1.10.150.170:FF:000003">
    <property type="entry name" value="Ribosomal RNA small subunit methyltransferase H"/>
    <property type="match status" value="1"/>
</dbReference>
<dbReference type="EMBL" id="CP083239">
    <property type="protein sequence ID" value="UOK73141.1"/>
    <property type="molecule type" value="Genomic_DNA"/>
</dbReference>
<keyword evidence="3 6" id="KW-0489">Methyltransferase</keyword>
<reference evidence="8" key="1">
    <citation type="submission" date="2021-09" db="EMBL/GenBank/DDBJ databases">
        <title>Network and meta-omics reveal the key degrader and cooperation patterns in an efficient 1,4-dioxane-degrading microbial community.</title>
        <authorList>
            <person name="Dai C."/>
        </authorList>
    </citation>
    <scope>NUCLEOTIDE SEQUENCE</scope>
    <source>
        <strain evidence="8">ZM13</strain>
    </source>
</reference>
<dbReference type="PANTHER" id="PTHR11265:SF0">
    <property type="entry name" value="12S RRNA N4-METHYLCYTIDINE METHYLTRANSFERASE"/>
    <property type="match status" value="1"/>
</dbReference>
<proteinExistence type="inferred from homology"/>
<evidence type="ECO:0000256" key="7">
    <source>
        <dbReference type="SAM" id="MobiDB-lite"/>
    </source>
</evidence>
<dbReference type="PIRSF" id="PIRSF004486">
    <property type="entry name" value="MraW"/>
    <property type="match status" value="1"/>
</dbReference>
<sequence>MTGRGGSETDAAGGPARHLPVLLNEVLHYLAPQPGGVYVDGTFGAGGYTRAILDAADCRVIAIDRDPNAIRDGQALVAEFDGRLTLVPERFSALDAVVEAQGEPFVDGVVLDIGVSSMQLDEGERGFSFRRDGPLDMRMSQDGPSAADLVAKLSETELANLIYRFGEERRSRAVARAIVEARVQTPIERTLQLADIISKVVWAKPHEPHPATRTFQALRIAVNDELGELARALESAERILKPGGRLVVVTFHSLEDRIVKNFLANRAKVAAGSRHLPAVAGAAPSFTLVARGAVEPGEEERAANPRARSSKLRAAARTAAPAHAGGDLGSLLPPLPALDAPRRR</sequence>
<dbReference type="HAMAP" id="MF_01007">
    <property type="entry name" value="16SrRNA_methyltr_H"/>
    <property type="match status" value="1"/>
</dbReference>
<feature type="binding site" evidence="6">
    <location>
        <position position="91"/>
    </location>
    <ligand>
        <name>S-adenosyl-L-methionine</name>
        <dbReference type="ChEBI" id="CHEBI:59789"/>
    </ligand>
</feature>
<dbReference type="InterPro" id="IPR029063">
    <property type="entry name" value="SAM-dependent_MTases_sf"/>
</dbReference>
<keyword evidence="4 6" id="KW-0808">Transferase</keyword>
<keyword evidence="5 6" id="KW-0949">S-adenosyl-L-methionine</keyword>
<protein>
    <recommendedName>
        <fullName evidence="6">Ribosomal RNA small subunit methyltransferase H</fullName>
        <ecNumber evidence="6">2.1.1.199</ecNumber>
    </recommendedName>
    <alternativeName>
        <fullName evidence="6">16S rRNA m(4)C1402 methyltransferase</fullName>
    </alternativeName>
    <alternativeName>
        <fullName evidence="6">rRNA (cytosine-N(4)-)-methyltransferase RsmH</fullName>
    </alternativeName>
</protein>
<dbReference type="SUPFAM" id="SSF81799">
    <property type="entry name" value="Putative methyltransferase TM0872, insert domain"/>
    <property type="match status" value="1"/>
</dbReference>
<evidence type="ECO:0000256" key="1">
    <source>
        <dbReference type="ARBA" id="ARBA00010396"/>
    </source>
</evidence>
<comment type="function">
    <text evidence="6">Specifically methylates the N4 position of cytidine in position 1402 (C1402) of 16S rRNA.</text>
</comment>
<evidence type="ECO:0000313" key="9">
    <source>
        <dbReference type="Proteomes" id="UP000831684"/>
    </source>
</evidence>
<evidence type="ECO:0000256" key="4">
    <source>
        <dbReference type="ARBA" id="ARBA00022679"/>
    </source>
</evidence>
<comment type="catalytic activity">
    <reaction evidence="6">
        <text>cytidine(1402) in 16S rRNA + S-adenosyl-L-methionine = N(4)-methylcytidine(1402) in 16S rRNA + S-adenosyl-L-homocysteine + H(+)</text>
        <dbReference type="Rhea" id="RHEA:42928"/>
        <dbReference type="Rhea" id="RHEA-COMP:10286"/>
        <dbReference type="Rhea" id="RHEA-COMP:10287"/>
        <dbReference type="ChEBI" id="CHEBI:15378"/>
        <dbReference type="ChEBI" id="CHEBI:57856"/>
        <dbReference type="ChEBI" id="CHEBI:59789"/>
        <dbReference type="ChEBI" id="CHEBI:74506"/>
        <dbReference type="ChEBI" id="CHEBI:82748"/>
        <dbReference type="EC" id="2.1.1.199"/>
    </reaction>
</comment>
<dbReference type="NCBIfam" id="TIGR00006">
    <property type="entry name" value="16S rRNA (cytosine(1402)-N(4))-methyltransferase RsmH"/>
    <property type="match status" value="1"/>
</dbReference>
<dbReference type="Gene3D" id="1.10.150.170">
    <property type="entry name" value="Putative methyltransferase TM0872, insert domain"/>
    <property type="match status" value="1"/>
</dbReference>
<feature type="binding site" evidence="6">
    <location>
        <position position="112"/>
    </location>
    <ligand>
        <name>S-adenosyl-L-methionine</name>
        <dbReference type="ChEBI" id="CHEBI:59789"/>
    </ligand>
</feature>
<dbReference type="PANTHER" id="PTHR11265">
    <property type="entry name" value="S-ADENOSYL-METHYLTRANSFERASE MRAW"/>
    <property type="match status" value="1"/>
</dbReference>
<feature type="binding site" evidence="6">
    <location>
        <position position="119"/>
    </location>
    <ligand>
        <name>S-adenosyl-L-methionine</name>
        <dbReference type="ChEBI" id="CHEBI:59789"/>
    </ligand>
</feature>
<dbReference type="Gene3D" id="3.40.50.150">
    <property type="entry name" value="Vaccinia Virus protein VP39"/>
    <property type="match status" value="1"/>
</dbReference>
<dbReference type="Proteomes" id="UP000831684">
    <property type="component" value="Chromosome"/>
</dbReference>
<keyword evidence="6" id="KW-0963">Cytoplasm</keyword>
<evidence type="ECO:0000256" key="6">
    <source>
        <dbReference type="HAMAP-Rule" id="MF_01007"/>
    </source>
</evidence>
<dbReference type="InterPro" id="IPR002903">
    <property type="entry name" value="RsmH"/>
</dbReference>
<feature type="binding site" evidence="6">
    <location>
        <begin position="46"/>
        <end position="48"/>
    </location>
    <ligand>
        <name>S-adenosyl-L-methionine</name>
        <dbReference type="ChEBI" id="CHEBI:59789"/>
    </ligand>
</feature>
<dbReference type="SUPFAM" id="SSF53335">
    <property type="entry name" value="S-adenosyl-L-methionine-dependent methyltransferases"/>
    <property type="match status" value="1"/>
</dbReference>
<evidence type="ECO:0000256" key="2">
    <source>
        <dbReference type="ARBA" id="ARBA00022552"/>
    </source>
</evidence>
<feature type="binding site" evidence="6">
    <location>
        <position position="64"/>
    </location>
    <ligand>
        <name>S-adenosyl-L-methionine</name>
        <dbReference type="ChEBI" id="CHEBI:59789"/>
    </ligand>
</feature>
<dbReference type="GO" id="GO:0005737">
    <property type="term" value="C:cytoplasm"/>
    <property type="evidence" value="ECO:0007669"/>
    <property type="project" value="UniProtKB-SubCell"/>
</dbReference>
<organism evidence="8 9">
    <name type="scientific">Ancylobacter polymorphus</name>
    <dbReference type="NCBI Taxonomy" id="223390"/>
    <lineage>
        <taxon>Bacteria</taxon>
        <taxon>Pseudomonadati</taxon>
        <taxon>Pseudomonadota</taxon>
        <taxon>Alphaproteobacteria</taxon>
        <taxon>Hyphomicrobiales</taxon>
        <taxon>Xanthobacteraceae</taxon>
        <taxon>Ancylobacter</taxon>
    </lineage>
</organism>
<name>A0A9E6ZZD1_9HYPH</name>
<keyword evidence="2 6" id="KW-0698">rRNA processing</keyword>
<dbReference type="CDD" id="cd02440">
    <property type="entry name" value="AdoMet_MTases"/>
    <property type="match status" value="1"/>
</dbReference>
<dbReference type="GO" id="GO:0071424">
    <property type="term" value="F:rRNA (cytosine-N4-)-methyltransferase activity"/>
    <property type="evidence" value="ECO:0007669"/>
    <property type="project" value="UniProtKB-UniRule"/>
</dbReference>
<comment type="subcellular location">
    <subcellularLocation>
        <location evidence="6">Cytoplasm</location>
    </subcellularLocation>
</comment>
<dbReference type="AlphaFoldDB" id="A0A9E6ZZD1"/>
<evidence type="ECO:0000313" key="8">
    <source>
        <dbReference type="EMBL" id="UOK73141.1"/>
    </source>
</evidence>
<gene>
    <name evidence="6 8" type="primary">rsmH</name>
    <name evidence="8" type="ORF">K9D25_09185</name>
</gene>
<dbReference type="Pfam" id="PF01795">
    <property type="entry name" value="Methyltransf_5"/>
    <property type="match status" value="1"/>
</dbReference>
<feature type="region of interest" description="Disordered" evidence="7">
    <location>
        <begin position="295"/>
        <end position="344"/>
    </location>
</feature>
<dbReference type="KEGG" id="apol:K9D25_09185"/>